<feature type="compositionally biased region" description="Polar residues" evidence="3">
    <location>
        <begin position="88"/>
        <end position="97"/>
    </location>
</feature>
<dbReference type="GO" id="GO:0005524">
    <property type="term" value="F:ATP binding"/>
    <property type="evidence" value="ECO:0007669"/>
    <property type="project" value="UniProtKB-KW"/>
</dbReference>
<dbReference type="SUPFAM" id="SSF52540">
    <property type="entry name" value="P-loop containing nucleoside triphosphate hydrolases"/>
    <property type="match status" value="1"/>
</dbReference>
<organism evidence="5 6">
    <name type="scientific">Teratosphaeria nubilosa</name>
    <dbReference type="NCBI Taxonomy" id="161662"/>
    <lineage>
        <taxon>Eukaryota</taxon>
        <taxon>Fungi</taxon>
        <taxon>Dikarya</taxon>
        <taxon>Ascomycota</taxon>
        <taxon>Pezizomycotina</taxon>
        <taxon>Dothideomycetes</taxon>
        <taxon>Dothideomycetidae</taxon>
        <taxon>Mycosphaerellales</taxon>
        <taxon>Teratosphaeriaceae</taxon>
        <taxon>Teratosphaeria</taxon>
    </lineage>
</organism>
<feature type="compositionally biased region" description="Polar residues" evidence="3">
    <location>
        <begin position="113"/>
        <end position="126"/>
    </location>
</feature>
<feature type="compositionally biased region" description="Pro residues" evidence="3">
    <location>
        <begin position="691"/>
        <end position="703"/>
    </location>
</feature>
<feature type="compositionally biased region" description="Basic and acidic residues" evidence="3">
    <location>
        <begin position="130"/>
        <end position="157"/>
    </location>
</feature>
<dbReference type="GO" id="GO:0005829">
    <property type="term" value="C:cytosol"/>
    <property type="evidence" value="ECO:0007669"/>
    <property type="project" value="TreeGrafter"/>
</dbReference>
<dbReference type="SMART" id="SM00855">
    <property type="entry name" value="PGAM"/>
    <property type="match status" value="1"/>
</dbReference>
<accession>A0A6G1KXE0</accession>
<dbReference type="Proteomes" id="UP000799436">
    <property type="component" value="Unassembled WGS sequence"/>
</dbReference>
<feature type="compositionally biased region" description="Polar residues" evidence="3">
    <location>
        <begin position="360"/>
        <end position="383"/>
    </location>
</feature>
<keyword evidence="1" id="KW-0547">Nucleotide-binding</keyword>
<dbReference type="GO" id="GO:0006000">
    <property type="term" value="P:fructose metabolic process"/>
    <property type="evidence" value="ECO:0007669"/>
    <property type="project" value="InterPro"/>
</dbReference>
<feature type="region of interest" description="Disordered" evidence="3">
    <location>
        <begin position="217"/>
        <end position="281"/>
    </location>
</feature>
<dbReference type="GO" id="GO:0003873">
    <property type="term" value="F:6-phosphofructo-2-kinase activity"/>
    <property type="evidence" value="ECO:0007669"/>
    <property type="project" value="InterPro"/>
</dbReference>
<dbReference type="EMBL" id="ML995901">
    <property type="protein sequence ID" value="KAF2765080.1"/>
    <property type="molecule type" value="Genomic_DNA"/>
</dbReference>
<feature type="compositionally biased region" description="Pro residues" evidence="3">
    <location>
        <begin position="243"/>
        <end position="252"/>
    </location>
</feature>
<feature type="domain" description="6-phosphofructo-2-kinase" evidence="4">
    <location>
        <begin position="284"/>
        <end position="345"/>
    </location>
</feature>
<feature type="region of interest" description="Disordered" evidence="3">
    <location>
        <begin position="687"/>
        <end position="726"/>
    </location>
</feature>
<dbReference type="Pfam" id="PF00300">
    <property type="entry name" value="His_Phos_1"/>
    <property type="match status" value="1"/>
</dbReference>
<evidence type="ECO:0000256" key="2">
    <source>
        <dbReference type="ARBA" id="ARBA00022840"/>
    </source>
</evidence>
<name>A0A6G1KXE0_9PEZI</name>
<evidence type="ECO:0000259" key="4">
    <source>
        <dbReference type="Pfam" id="PF01591"/>
    </source>
</evidence>
<dbReference type="InterPro" id="IPR029033">
    <property type="entry name" value="His_PPase_superfam"/>
</dbReference>
<dbReference type="PANTHER" id="PTHR10606">
    <property type="entry name" value="6-PHOSPHOFRUCTO-2-KINASE/FRUCTOSE-2,6-BISPHOSPHATASE"/>
    <property type="match status" value="1"/>
</dbReference>
<dbReference type="InterPro" id="IPR003094">
    <property type="entry name" value="6Pfruct_kin"/>
</dbReference>
<sequence>MPHAIEAVPSLVLPPPARADDGDTSSTAHALPVSNLRPSTASTPSQTSQASSSSPPSRASSTASGSNSSAVVLEGDESPNIHARGECSCTTHDSSPLGQFRRRHSSLVRRTVSKSMAGSGSTSPSITPAEPRRSSDDERVDELRTELDRTLSAEEQRNPQPQSHSSRSASGNGVQVKQFDVPKAALKSRPHMRQGSLAAAMNGKIPEVTGASIAMNDTPATTAPGSPNIKGDYFPPTADGQLPPRPPMPPPVRQNSGTSTPRVRPTTLDIPGLTKSKVSPDGRIASRDVGAKLVIVMVGLPARGKSYITKKLARYLNWLQHDTRIFNVGERRRVVAGGPNSLEKTKSQQMREAGHRPSVIAQQQPGLTDHTLTPSKSNTNPQPASVAKIVLNGETKIEASATPPAEKANPQYPANGHGDTESSNHDRSESSDRAIDMPDMGEPKSPPNRPKEPQVQEHEDEAMDQTAAFFDPENKKASLIREQVARETLDELLDYILDQGGSVGILDATNSTLERRRMVMDRIRERAGPDLNVLFLESRCVDQDLLEANMRLKLGGPDYRDMDPVVALEDFKKRVQVYEKAYVPLGEYEEKNNMPYIQMIDVGRKIVSHQVKGFLSAQANYYLLNFNLAPRQIWITRHGLSQDNQSGKIGGDSDLAPEGIIYARSLARFMDYKRREWDLKQVESMKKTHFPPQPGDVTPPNPYWNPQSPSQERNPAQEAEKGNSAQNADAIISQSIDEIVVPDYQPKPFCVWTSMLKRSIQTAQFFNDEEYDTKQMRMLDELNAGVMEGLTYNCISTQFPDEYRSRKSDKLHYRYPGPGGEGYLDIINRLRPVIVELERMTDHVLLVGHRSVARVLLAYFRGLKREEVADLDVPLGMLYCLEPKPYGVDFKVYKWDRDTEWFYELPDFKLKAAEDDMQ</sequence>
<feature type="compositionally biased region" description="Basic and acidic residues" evidence="3">
    <location>
        <begin position="418"/>
        <end position="436"/>
    </location>
</feature>
<dbReference type="InterPro" id="IPR013079">
    <property type="entry name" value="6Phosfructo_kin"/>
</dbReference>
<reference evidence="5" key="1">
    <citation type="journal article" date="2020" name="Stud. Mycol.">
        <title>101 Dothideomycetes genomes: a test case for predicting lifestyles and emergence of pathogens.</title>
        <authorList>
            <person name="Haridas S."/>
            <person name="Albert R."/>
            <person name="Binder M."/>
            <person name="Bloem J."/>
            <person name="Labutti K."/>
            <person name="Salamov A."/>
            <person name="Andreopoulos B."/>
            <person name="Baker S."/>
            <person name="Barry K."/>
            <person name="Bills G."/>
            <person name="Bluhm B."/>
            <person name="Cannon C."/>
            <person name="Castanera R."/>
            <person name="Culley D."/>
            <person name="Daum C."/>
            <person name="Ezra D."/>
            <person name="Gonzalez J."/>
            <person name="Henrissat B."/>
            <person name="Kuo A."/>
            <person name="Liang C."/>
            <person name="Lipzen A."/>
            <person name="Lutzoni F."/>
            <person name="Magnuson J."/>
            <person name="Mondo S."/>
            <person name="Nolan M."/>
            <person name="Ohm R."/>
            <person name="Pangilinan J."/>
            <person name="Park H.-J."/>
            <person name="Ramirez L."/>
            <person name="Alfaro M."/>
            <person name="Sun H."/>
            <person name="Tritt A."/>
            <person name="Yoshinaga Y."/>
            <person name="Zwiers L.-H."/>
            <person name="Turgeon B."/>
            <person name="Goodwin S."/>
            <person name="Spatafora J."/>
            <person name="Crous P."/>
            <person name="Grigoriev I."/>
        </authorList>
    </citation>
    <scope>NUCLEOTIDE SEQUENCE</scope>
    <source>
        <strain evidence="5">CBS 116005</strain>
    </source>
</reference>
<dbReference type="Gene3D" id="3.40.50.300">
    <property type="entry name" value="P-loop containing nucleotide triphosphate hydrolases"/>
    <property type="match status" value="2"/>
</dbReference>
<dbReference type="PIRSF" id="PIRSF000709">
    <property type="entry name" value="6PFK_2-Ptase"/>
    <property type="match status" value="1"/>
</dbReference>
<dbReference type="Gene3D" id="3.40.50.1240">
    <property type="entry name" value="Phosphoglycerate mutase-like"/>
    <property type="match status" value="1"/>
</dbReference>
<feature type="region of interest" description="Disordered" evidence="3">
    <location>
        <begin position="1"/>
        <end position="195"/>
    </location>
</feature>
<evidence type="ECO:0000256" key="1">
    <source>
        <dbReference type="ARBA" id="ARBA00022741"/>
    </source>
</evidence>
<protein>
    <submittedName>
        <fullName evidence="5">6PF2K-domain-containing protein</fullName>
    </submittedName>
</protein>
<feature type="compositionally biased region" description="Polar residues" evidence="3">
    <location>
        <begin position="158"/>
        <end position="175"/>
    </location>
</feature>
<keyword evidence="6" id="KW-1185">Reference proteome</keyword>
<evidence type="ECO:0000313" key="5">
    <source>
        <dbReference type="EMBL" id="KAF2765080.1"/>
    </source>
</evidence>
<dbReference type="Pfam" id="PF01591">
    <property type="entry name" value="6PF2K"/>
    <property type="match status" value="2"/>
</dbReference>
<dbReference type="InterPro" id="IPR027417">
    <property type="entry name" value="P-loop_NTPase"/>
</dbReference>
<dbReference type="PANTHER" id="PTHR10606:SF32">
    <property type="entry name" value="6-PHOSPHOFRUCTO-2-KINASE 1"/>
    <property type="match status" value="1"/>
</dbReference>
<dbReference type="SUPFAM" id="SSF53254">
    <property type="entry name" value="Phosphoglycerate mutase-like"/>
    <property type="match status" value="1"/>
</dbReference>
<keyword evidence="2" id="KW-0067">ATP-binding</keyword>
<feature type="region of interest" description="Disordered" evidence="3">
    <location>
        <begin position="337"/>
        <end position="383"/>
    </location>
</feature>
<dbReference type="PRINTS" id="PR00991">
    <property type="entry name" value="6PFRUCTKNASE"/>
</dbReference>
<feature type="domain" description="6-phosphofructo-2-kinase" evidence="4">
    <location>
        <begin position="462"/>
        <end position="630"/>
    </location>
</feature>
<gene>
    <name evidence="5" type="ORF">EJ03DRAFT_220216</name>
</gene>
<dbReference type="OrthoDB" id="267323at2759"/>
<evidence type="ECO:0000256" key="3">
    <source>
        <dbReference type="SAM" id="MobiDB-lite"/>
    </source>
</evidence>
<proteinExistence type="predicted"/>
<feature type="region of interest" description="Disordered" evidence="3">
    <location>
        <begin position="398"/>
        <end position="462"/>
    </location>
</feature>
<dbReference type="InterPro" id="IPR013078">
    <property type="entry name" value="His_Pase_superF_clade-1"/>
</dbReference>
<evidence type="ECO:0000313" key="6">
    <source>
        <dbReference type="Proteomes" id="UP000799436"/>
    </source>
</evidence>
<feature type="compositionally biased region" description="Polar residues" evidence="3">
    <location>
        <begin position="704"/>
        <end position="714"/>
    </location>
</feature>
<dbReference type="AlphaFoldDB" id="A0A6G1KXE0"/>
<dbReference type="GO" id="GO:0006003">
    <property type="term" value="P:fructose 2,6-bisphosphate metabolic process"/>
    <property type="evidence" value="ECO:0007669"/>
    <property type="project" value="InterPro"/>
</dbReference>
<feature type="compositionally biased region" description="Low complexity" evidence="3">
    <location>
        <begin position="38"/>
        <end position="70"/>
    </location>
</feature>